<comment type="pathway">
    <text evidence="3">Protein modification; protein glycosylation.</text>
</comment>
<evidence type="ECO:0000256" key="3">
    <source>
        <dbReference type="RuleBase" id="RU363129"/>
    </source>
</evidence>
<dbReference type="Pfam" id="PF01531">
    <property type="entry name" value="Glyco_transf_11"/>
    <property type="match status" value="1"/>
</dbReference>
<evidence type="ECO:0000256" key="1">
    <source>
        <dbReference type="ARBA" id="ARBA00022676"/>
    </source>
</evidence>
<keyword evidence="2 3" id="KW-0808">Transferase</keyword>
<evidence type="ECO:0000313" key="5">
    <source>
        <dbReference type="RefSeq" id="XP_005112248.2"/>
    </source>
</evidence>
<dbReference type="GeneID" id="101855993"/>
<sequence length="314" mass="36010">MTVFVYKLSLPVFLENFDPEGDMPSDSRSLPKSERTYNGRHIVCHKFKGNLGDLLFQYASILGMTRHQNRLFLASGNVALENVLRETKFRVGKNHCKSVVHLAERTCCHFDDNVAQIDTMKNYDIDGYLQSWKYFNDMDSFVRKSLAFKPKLISTAKEIIRDLLQHHKQSSSNITLIGVHVYTELKHHEEIEKFGYNVAPKSYYVKAMNYFSKRLKRPHAFLVVSDDAAWCRHNLKGLPNVHFVGSTQPEVGLAVLSLAEHSVISSGSVSWWAGYLSKGKVVYFKDFAKEDVGMMYNKDKLMADYIRPGWIPLS</sequence>
<organism evidence="4 5">
    <name type="scientific">Aplysia californica</name>
    <name type="common">California sea hare</name>
    <dbReference type="NCBI Taxonomy" id="6500"/>
    <lineage>
        <taxon>Eukaryota</taxon>
        <taxon>Metazoa</taxon>
        <taxon>Spiralia</taxon>
        <taxon>Lophotrochozoa</taxon>
        <taxon>Mollusca</taxon>
        <taxon>Gastropoda</taxon>
        <taxon>Heterobranchia</taxon>
        <taxon>Euthyneura</taxon>
        <taxon>Tectipleura</taxon>
        <taxon>Aplysiida</taxon>
        <taxon>Aplysioidea</taxon>
        <taxon>Aplysiidae</taxon>
        <taxon>Aplysia</taxon>
    </lineage>
</organism>
<evidence type="ECO:0000313" key="4">
    <source>
        <dbReference type="Proteomes" id="UP000694888"/>
    </source>
</evidence>
<keyword evidence="3" id="KW-0333">Golgi apparatus</keyword>
<accession>A0ABM0K9N0</accession>
<dbReference type="CDD" id="cd11301">
    <property type="entry name" value="Fut1_Fut2_like"/>
    <property type="match status" value="1"/>
</dbReference>
<reference evidence="5" key="1">
    <citation type="submission" date="2025-08" db="UniProtKB">
        <authorList>
            <consortium name="RefSeq"/>
        </authorList>
    </citation>
    <scope>IDENTIFICATION</scope>
</reference>
<keyword evidence="3" id="KW-0325">Glycoprotein</keyword>
<dbReference type="RefSeq" id="XP_005112248.2">
    <property type="nucleotide sequence ID" value="XM_005112191.3"/>
</dbReference>
<evidence type="ECO:0000256" key="2">
    <source>
        <dbReference type="ARBA" id="ARBA00022679"/>
    </source>
</evidence>
<dbReference type="EC" id="2.4.1.-" evidence="3"/>
<proteinExistence type="inferred from homology"/>
<keyword evidence="3" id="KW-0812">Transmembrane</keyword>
<comment type="similarity">
    <text evidence="3">Belongs to the glycosyltransferase 11 family.</text>
</comment>
<name>A0ABM0K9N0_APLCA</name>
<gene>
    <name evidence="5" type="primary">LOC101855993</name>
</gene>
<protein>
    <recommendedName>
        <fullName evidence="3">L-Fucosyltransferase</fullName>
        <ecNumber evidence="3">2.4.1.-</ecNumber>
    </recommendedName>
</protein>
<keyword evidence="4" id="KW-1185">Reference proteome</keyword>
<dbReference type="InterPro" id="IPR002516">
    <property type="entry name" value="Glyco_trans_11"/>
</dbReference>
<dbReference type="PANTHER" id="PTHR11927:SF9">
    <property type="entry name" value="L-FUCOSYLTRANSFERASE"/>
    <property type="match status" value="1"/>
</dbReference>
<dbReference type="PANTHER" id="PTHR11927">
    <property type="entry name" value="GALACTOSIDE 2-L-FUCOSYLTRANSFERASE"/>
    <property type="match status" value="1"/>
</dbReference>
<keyword evidence="1 3" id="KW-0328">Glycosyltransferase</keyword>
<dbReference type="Proteomes" id="UP000694888">
    <property type="component" value="Unplaced"/>
</dbReference>
<keyword evidence="3" id="KW-0735">Signal-anchor</keyword>
<comment type="subcellular location">
    <subcellularLocation>
        <location evidence="3">Golgi apparatus</location>
        <location evidence="3">Golgi stack membrane</location>
        <topology evidence="3">Single-pass type II membrane protein</topology>
    </subcellularLocation>
</comment>